<dbReference type="GO" id="GO:0005886">
    <property type="term" value="C:plasma membrane"/>
    <property type="evidence" value="ECO:0007669"/>
    <property type="project" value="UniProtKB-SubCell"/>
</dbReference>
<dbReference type="InterPro" id="IPR010432">
    <property type="entry name" value="RDD"/>
</dbReference>
<comment type="caution">
    <text evidence="8">The sequence shown here is derived from an EMBL/GenBank/DDBJ whole genome shotgun (WGS) entry which is preliminary data.</text>
</comment>
<sequence length="156" mass="17912">MDTKISYAGILRRVLACVVDGVLWMIIAFVSLLFDLDNVDKNMTILMATLLITYIIFNILTITKYGCTPGRLLCSVRIKDANTFKNVTLMQSTIRYIFREGIWVIYSFLSYLLPGYVSGCLFIILTLVLMFAIFDQRKQTFYDKIAKTVVIDYKPS</sequence>
<reference evidence="8" key="1">
    <citation type="submission" date="2019-07" db="EMBL/GenBank/DDBJ databases">
        <title>Genome assemblies of Wolbachia strains wAlbA and wAlbB in wild caught Aedes albopictus specimens.</title>
        <authorList>
            <person name="Kulkarni A."/>
            <person name="Yu W."/>
            <person name="Xue R.-D."/>
            <person name="Ma Y."/>
            <person name="Xu J."/>
        </authorList>
    </citation>
    <scope>NUCLEOTIDE SEQUENCE</scope>
    <source>
        <strain evidence="8">HN2016</strain>
    </source>
</reference>
<dbReference type="Pfam" id="PF06271">
    <property type="entry name" value="RDD"/>
    <property type="match status" value="1"/>
</dbReference>
<evidence type="ECO:0000256" key="4">
    <source>
        <dbReference type="ARBA" id="ARBA00022989"/>
    </source>
</evidence>
<evidence type="ECO:0000256" key="6">
    <source>
        <dbReference type="SAM" id="Phobius"/>
    </source>
</evidence>
<dbReference type="Proteomes" id="UP000218080">
    <property type="component" value="Unassembled WGS sequence"/>
</dbReference>
<keyword evidence="4 6" id="KW-1133">Transmembrane helix</keyword>
<dbReference type="EMBL" id="NWVJ02000040">
    <property type="protein sequence ID" value="TVS98797.1"/>
    <property type="molecule type" value="Genomic_DNA"/>
</dbReference>
<dbReference type="InterPro" id="IPR051791">
    <property type="entry name" value="Pra-immunoreactive"/>
</dbReference>
<keyword evidence="2" id="KW-1003">Cell membrane</keyword>
<keyword evidence="5 6" id="KW-0472">Membrane</keyword>
<evidence type="ECO:0000313" key="8">
    <source>
        <dbReference type="EMBL" id="TVS98797.1"/>
    </source>
</evidence>
<feature type="transmembrane region" description="Helical" evidence="6">
    <location>
        <begin position="46"/>
        <end position="67"/>
    </location>
</feature>
<organism evidence="8">
    <name type="scientific">Wolbachia pipientis</name>
    <dbReference type="NCBI Taxonomy" id="955"/>
    <lineage>
        <taxon>Bacteria</taxon>
        <taxon>Pseudomonadati</taxon>
        <taxon>Pseudomonadota</taxon>
        <taxon>Alphaproteobacteria</taxon>
        <taxon>Rickettsiales</taxon>
        <taxon>Anaplasmataceae</taxon>
        <taxon>Wolbachieae</taxon>
        <taxon>Wolbachia</taxon>
    </lineage>
</organism>
<comment type="subcellular location">
    <subcellularLocation>
        <location evidence="1">Cell membrane</location>
        <topology evidence="1">Multi-pass membrane protein</topology>
    </subcellularLocation>
</comment>
<name>A0A6C1U4S3_WOLPI</name>
<evidence type="ECO:0000256" key="5">
    <source>
        <dbReference type="ARBA" id="ARBA00023136"/>
    </source>
</evidence>
<feature type="transmembrane region" description="Helical" evidence="6">
    <location>
        <begin position="14"/>
        <end position="34"/>
    </location>
</feature>
<feature type="transmembrane region" description="Helical" evidence="6">
    <location>
        <begin position="115"/>
        <end position="134"/>
    </location>
</feature>
<gene>
    <name evidence="8" type="ORF">COM42_000905</name>
</gene>
<feature type="domain" description="RDD" evidence="7">
    <location>
        <begin position="7"/>
        <end position="147"/>
    </location>
</feature>
<accession>A0A6C1U4S3</accession>
<keyword evidence="3 6" id="KW-0812">Transmembrane</keyword>
<dbReference type="PANTHER" id="PTHR36115:SF6">
    <property type="entry name" value="PROLINE-RICH ANTIGEN HOMOLOG"/>
    <property type="match status" value="1"/>
</dbReference>
<dbReference type="RefSeq" id="WP_039950729.1">
    <property type="nucleotide sequence ID" value="NZ_CP041923.1"/>
</dbReference>
<protein>
    <submittedName>
        <fullName evidence="8">RDD family protein</fullName>
    </submittedName>
</protein>
<dbReference type="AlphaFoldDB" id="A0A6C1U4S3"/>
<proteinExistence type="predicted"/>
<dbReference type="PANTHER" id="PTHR36115">
    <property type="entry name" value="PROLINE-RICH ANTIGEN HOMOLOG-RELATED"/>
    <property type="match status" value="1"/>
</dbReference>
<evidence type="ECO:0000259" key="7">
    <source>
        <dbReference type="Pfam" id="PF06271"/>
    </source>
</evidence>
<evidence type="ECO:0000256" key="2">
    <source>
        <dbReference type="ARBA" id="ARBA00022475"/>
    </source>
</evidence>
<evidence type="ECO:0000256" key="3">
    <source>
        <dbReference type="ARBA" id="ARBA00022692"/>
    </source>
</evidence>
<evidence type="ECO:0000256" key="1">
    <source>
        <dbReference type="ARBA" id="ARBA00004651"/>
    </source>
</evidence>